<protein>
    <submittedName>
        <fullName evidence="1">Uncharacterized protein</fullName>
    </submittedName>
</protein>
<proteinExistence type="predicted"/>
<gene>
    <name evidence="1" type="ORF">ULVI_09170</name>
</gene>
<accession>A0A167HLK7</accession>
<dbReference type="OrthoDB" id="1441010at2"/>
<organism evidence="1 2">
    <name type="scientific">Cochleicola gelatinilyticus</name>
    <dbReference type="NCBI Taxonomy" id="1763537"/>
    <lineage>
        <taxon>Bacteria</taxon>
        <taxon>Pseudomonadati</taxon>
        <taxon>Bacteroidota</taxon>
        <taxon>Flavobacteriia</taxon>
        <taxon>Flavobacteriales</taxon>
        <taxon>Flavobacteriaceae</taxon>
        <taxon>Cochleicola</taxon>
    </lineage>
</organism>
<reference evidence="1 2" key="1">
    <citation type="submission" date="2016-02" db="EMBL/GenBank/DDBJ databases">
        <title>Ulvibacter sp. LPB0005, isolated from Thais luteostoma.</title>
        <authorList>
            <person name="Shin S.-K."/>
            <person name="Yi H."/>
        </authorList>
    </citation>
    <scope>NUCLEOTIDE SEQUENCE [LARGE SCALE GENOMIC DNA]</scope>
    <source>
        <strain evidence="1 2">LPB0005</strain>
    </source>
</reference>
<dbReference type="EMBL" id="LRXL01000037">
    <property type="protein sequence ID" value="OAB78742.1"/>
    <property type="molecule type" value="Genomic_DNA"/>
</dbReference>
<dbReference type="Proteomes" id="UP000077013">
    <property type="component" value="Unassembled WGS sequence"/>
</dbReference>
<dbReference type="AlphaFoldDB" id="A0A167HLK7"/>
<name>A0A167HLK7_9FLAO</name>
<evidence type="ECO:0000313" key="2">
    <source>
        <dbReference type="Proteomes" id="UP000077013"/>
    </source>
</evidence>
<evidence type="ECO:0000313" key="1">
    <source>
        <dbReference type="EMBL" id="OAB78742.1"/>
    </source>
</evidence>
<sequence length="212" mass="25728">MNYSKKTDFFDIYIEPARKTIVVRSKWKYIWKNEPGTSLWTYAEKKEWHRKADTIIWQQWGNQFDMIVSVKEKSHPFYSYNGTTFNLEFDIEWVTSNPHWTASIIKTKSLNRFDSYINFDKKTLNLDYHDLNYNSFETNVFQNTIKHEFGHIIFNDDEYHPKYGGREISTYVHDVHGLMNIGNELRYRYLHNLEKYIDSIIYKVKFIPIFKT</sequence>
<dbReference type="STRING" id="1763537.ULVI_09170"/>
<keyword evidence="2" id="KW-1185">Reference proteome</keyword>
<dbReference type="RefSeq" id="WP_068592037.1">
    <property type="nucleotide sequence ID" value="NZ_LRXL01000037.1"/>
</dbReference>
<comment type="caution">
    <text evidence="1">The sequence shown here is derived from an EMBL/GenBank/DDBJ whole genome shotgun (WGS) entry which is preliminary data.</text>
</comment>